<feature type="domain" description="Anoctamin transmembrane" evidence="7">
    <location>
        <begin position="210"/>
        <end position="692"/>
    </location>
</feature>
<keyword evidence="2 6" id="KW-0812">Transmembrane</keyword>
<reference evidence="9 10" key="1">
    <citation type="submission" date="2021-12" db="EMBL/GenBank/DDBJ databases">
        <title>High titer production of polyol ester of fatty acids by Rhodotorula paludigena BS15 towards product separation-free biomass refinery.</title>
        <authorList>
            <person name="Mano J."/>
            <person name="Ono H."/>
            <person name="Tanaka T."/>
            <person name="Naito K."/>
            <person name="Sushida H."/>
            <person name="Ike M."/>
            <person name="Tokuyasu K."/>
            <person name="Kitaoka M."/>
        </authorList>
    </citation>
    <scope>NUCLEOTIDE SEQUENCE [LARGE SCALE GENOMIC DNA]</scope>
    <source>
        <strain evidence="9 10">BS15</strain>
    </source>
</reference>
<dbReference type="InterPro" id="IPR049452">
    <property type="entry name" value="Anoctamin_TM"/>
</dbReference>
<feature type="transmembrane region" description="Helical" evidence="6">
    <location>
        <begin position="248"/>
        <end position="264"/>
    </location>
</feature>
<evidence type="ECO:0000256" key="2">
    <source>
        <dbReference type="ARBA" id="ARBA00022692"/>
    </source>
</evidence>
<feature type="compositionally biased region" description="Basic and acidic residues" evidence="5">
    <location>
        <begin position="81"/>
        <end position="99"/>
    </location>
</feature>
<dbReference type="InterPro" id="IPR049456">
    <property type="entry name" value="Anoctamin_N_fung"/>
</dbReference>
<dbReference type="EMBL" id="BQKY01000014">
    <property type="protein sequence ID" value="GJN93434.1"/>
    <property type="molecule type" value="Genomic_DNA"/>
</dbReference>
<evidence type="ECO:0000256" key="6">
    <source>
        <dbReference type="SAM" id="Phobius"/>
    </source>
</evidence>
<feature type="transmembrane region" description="Helical" evidence="6">
    <location>
        <begin position="359"/>
        <end position="381"/>
    </location>
</feature>
<evidence type="ECO:0000256" key="5">
    <source>
        <dbReference type="SAM" id="MobiDB-lite"/>
    </source>
</evidence>
<organism evidence="9 10">
    <name type="scientific">Rhodotorula paludigena</name>
    <dbReference type="NCBI Taxonomy" id="86838"/>
    <lineage>
        <taxon>Eukaryota</taxon>
        <taxon>Fungi</taxon>
        <taxon>Dikarya</taxon>
        <taxon>Basidiomycota</taxon>
        <taxon>Pucciniomycotina</taxon>
        <taxon>Microbotryomycetes</taxon>
        <taxon>Sporidiobolales</taxon>
        <taxon>Sporidiobolaceae</taxon>
        <taxon>Rhodotorula</taxon>
    </lineage>
</organism>
<dbReference type="Pfam" id="PF20877">
    <property type="entry name" value="Anoctamin_N"/>
    <property type="match status" value="1"/>
</dbReference>
<dbReference type="PANTHER" id="PTHR12308:SF73">
    <property type="entry name" value="ANOCTAMIN"/>
    <property type="match status" value="1"/>
</dbReference>
<dbReference type="PANTHER" id="PTHR12308">
    <property type="entry name" value="ANOCTAMIN"/>
    <property type="match status" value="1"/>
</dbReference>
<keyword evidence="3 6" id="KW-1133">Transmembrane helix</keyword>
<feature type="transmembrane region" description="Helical" evidence="6">
    <location>
        <begin position="320"/>
        <end position="344"/>
    </location>
</feature>
<feature type="region of interest" description="Disordered" evidence="5">
    <location>
        <begin position="81"/>
        <end position="103"/>
    </location>
</feature>
<sequence>MDPAVDFVLVFSVDPDYNSPVRGLGHGQDQAVRAKRVDQVRDEFSRLVAVLQAADLTVTSRRGAKGTSTVLVFVKASEKRVREEATRESPKPSPREPRDFAAAPIEESERLRLVYSILTSPRTAGSTSVRSSASTGLTCGLPVASLLPPTPANKVEFPHLYDMFPPHNPAYNKLWLRRWAKLPSNSPSVTSSKNPLDLLTIPQSELDDLKAHLGERVAMYFAFLTYYFRSLVFPSALGLFFWLMGLPYHPLLGLGFVGWSLIFVESWRLRENAIAVQWGTYHLDRVEADRPGFQGDGLEVDPVTGVTRQKWRFQRTLTRGLASLPAYFTFVGALGALVSGIYIVETLVGEVYDGPGKRFLTLVPTVLFVTLVPQVSALWGFTATKLTNFENHPRQSEYEASLTVKTFALNFVAAYGNLLLTSYVYIPFGSFLVPHILQRLPSRQAAALSTSTSKTLQSGSFSINASKLHTQLVAYSLTNQITGAFLEVGLPYLKAKVLPKVQEKMHSSTVQGKLREVENDHEDEKDFLKRIREEQQLPTNYIFSEYAEMATQFGYLVLFGVIWPLSPIWSLVNNFFEIRSDAFKIATQARRPIPNREASIGPWLEVFGFVSYVGALTTSSLIYLYQPRETFRGTAAQYVANLTAHNVTLPADGSVPYWTTRLSAAQSASLPPASDAPELLGALPPAHGSFLALDAIKRTLLFAAVVALASSHLYTHARTGVRWLLTRLAWDGSIAHQLSKRRELELKRAWLDEHEMRIPPKEMARRALGWAKQSPEEEGKREGHEGYKVAEVGAPADAAADVEGLPDFWKREDEGKRLMESLGKTD</sequence>
<dbReference type="GO" id="GO:0032541">
    <property type="term" value="C:cortical endoplasmic reticulum"/>
    <property type="evidence" value="ECO:0007669"/>
    <property type="project" value="TreeGrafter"/>
</dbReference>
<name>A0AAV5GU15_9BASI</name>
<feature type="domain" description="Anoctamin alpha-beta plait" evidence="8">
    <location>
        <begin position="5"/>
        <end position="129"/>
    </location>
</feature>
<evidence type="ECO:0000256" key="4">
    <source>
        <dbReference type="ARBA" id="ARBA00023136"/>
    </source>
</evidence>
<keyword evidence="4 6" id="KW-0472">Membrane</keyword>
<proteinExistence type="predicted"/>
<comment type="caution">
    <text evidence="9">The sequence shown here is derived from an EMBL/GenBank/DDBJ whole genome shotgun (WGS) entry which is preliminary data.</text>
</comment>
<keyword evidence="10" id="KW-1185">Reference proteome</keyword>
<evidence type="ECO:0000313" key="10">
    <source>
        <dbReference type="Proteomes" id="UP001342314"/>
    </source>
</evidence>
<dbReference type="AlphaFoldDB" id="A0AAV5GU15"/>
<dbReference type="GO" id="GO:0005254">
    <property type="term" value="F:chloride channel activity"/>
    <property type="evidence" value="ECO:0007669"/>
    <property type="project" value="TreeGrafter"/>
</dbReference>
<evidence type="ECO:0000259" key="7">
    <source>
        <dbReference type="Pfam" id="PF04547"/>
    </source>
</evidence>
<accession>A0AAV5GU15</accession>
<gene>
    <name evidence="9" type="ORF">Rhopal_006490-T1</name>
</gene>
<evidence type="ECO:0000259" key="8">
    <source>
        <dbReference type="Pfam" id="PF20877"/>
    </source>
</evidence>
<protein>
    <recommendedName>
        <fullName evidence="11">DUF590-domain-containing protein</fullName>
    </recommendedName>
</protein>
<dbReference type="Proteomes" id="UP001342314">
    <property type="component" value="Unassembled WGS sequence"/>
</dbReference>
<comment type="subcellular location">
    <subcellularLocation>
        <location evidence="1">Membrane</location>
        <topology evidence="1">Multi-pass membrane protein</topology>
    </subcellularLocation>
</comment>
<evidence type="ECO:0000256" key="1">
    <source>
        <dbReference type="ARBA" id="ARBA00004141"/>
    </source>
</evidence>
<evidence type="ECO:0000256" key="3">
    <source>
        <dbReference type="ARBA" id="ARBA00022989"/>
    </source>
</evidence>
<dbReference type="GO" id="GO:0016020">
    <property type="term" value="C:membrane"/>
    <property type="evidence" value="ECO:0007669"/>
    <property type="project" value="UniProtKB-SubCell"/>
</dbReference>
<feature type="transmembrane region" description="Helical" evidence="6">
    <location>
        <begin position="402"/>
        <end position="426"/>
    </location>
</feature>
<dbReference type="InterPro" id="IPR007632">
    <property type="entry name" value="Anoctamin"/>
</dbReference>
<evidence type="ECO:0000313" key="9">
    <source>
        <dbReference type="EMBL" id="GJN93434.1"/>
    </source>
</evidence>
<evidence type="ECO:0008006" key="11">
    <source>
        <dbReference type="Google" id="ProtNLM"/>
    </source>
</evidence>
<dbReference type="Pfam" id="PF04547">
    <property type="entry name" value="Anoctamin"/>
    <property type="match status" value="1"/>
</dbReference>